<sequence>TVDAVTAATLAVSAAAGGIGTAGVSGGLLSPVDSGIGTELSLLEHAKQLHEFFGPGASLASAAVLQLPPAQAQHVQQPSASSASLQSVIHHQQQQQQEQLVVVAGAVQQQQQQQQQHHRRGDHHGGGGSSRSGGESSHHRESQHREQSLPVVIPKLDNPLGFQYALEAPISTSIRREDDRMTYVNKGQFYTVSLDYIPDLHRPLKGLTVRSQ</sequence>
<dbReference type="WBParaSite" id="GPLIN_001553300">
    <property type="protein sequence ID" value="GPLIN_001553300"/>
    <property type="gene ID" value="GPLIN_001553300"/>
</dbReference>
<dbReference type="PANTHER" id="PTHR11037">
    <property type="entry name" value="TRANSCRIPTION FACTOR CP2"/>
    <property type="match status" value="1"/>
</dbReference>
<reference evidence="5" key="3">
    <citation type="submission" date="2016-06" db="UniProtKB">
        <authorList>
            <consortium name="WormBaseParasite"/>
        </authorList>
    </citation>
    <scope>IDENTIFICATION</scope>
</reference>
<dbReference type="InterPro" id="IPR040167">
    <property type="entry name" value="TF_CP2-like"/>
</dbReference>
<evidence type="ECO:0000256" key="2">
    <source>
        <dbReference type="SAM" id="MobiDB-lite"/>
    </source>
</evidence>
<evidence type="ECO:0000313" key="4">
    <source>
        <dbReference type="Proteomes" id="UP000050741"/>
    </source>
</evidence>
<dbReference type="GO" id="GO:0000978">
    <property type="term" value="F:RNA polymerase II cis-regulatory region sequence-specific DNA binding"/>
    <property type="evidence" value="ECO:0007669"/>
    <property type="project" value="TreeGrafter"/>
</dbReference>
<dbReference type="Proteomes" id="UP000050741">
    <property type="component" value="Unassembled WGS sequence"/>
</dbReference>
<keyword evidence="1" id="KW-0539">Nucleus</keyword>
<proteinExistence type="predicted"/>
<protein>
    <submittedName>
        <fullName evidence="5">CP2 domain-containing protein</fullName>
    </submittedName>
</protein>
<evidence type="ECO:0000313" key="5">
    <source>
        <dbReference type="WBParaSite" id="GPLIN_001553300"/>
    </source>
</evidence>
<name>A0A183CRM5_GLOPA</name>
<feature type="compositionally biased region" description="Basic and acidic residues" evidence="2">
    <location>
        <begin position="136"/>
        <end position="147"/>
    </location>
</feature>
<organism evidence="4 5">
    <name type="scientific">Globodera pallida</name>
    <name type="common">Potato cyst nematode worm</name>
    <name type="synonym">Heterodera pallida</name>
    <dbReference type="NCBI Taxonomy" id="36090"/>
    <lineage>
        <taxon>Eukaryota</taxon>
        <taxon>Metazoa</taxon>
        <taxon>Ecdysozoa</taxon>
        <taxon>Nematoda</taxon>
        <taxon>Chromadorea</taxon>
        <taxon>Rhabditida</taxon>
        <taxon>Tylenchina</taxon>
        <taxon>Tylenchomorpha</taxon>
        <taxon>Tylenchoidea</taxon>
        <taxon>Heteroderidae</taxon>
        <taxon>Heteroderinae</taxon>
        <taxon>Globodera</taxon>
    </lineage>
</organism>
<dbReference type="Pfam" id="PF04516">
    <property type="entry name" value="CP2"/>
    <property type="match status" value="1"/>
</dbReference>
<keyword evidence="1" id="KW-0238">DNA-binding</keyword>
<accession>A0A183CRM5</accession>
<dbReference type="GO" id="GO:0005634">
    <property type="term" value="C:nucleus"/>
    <property type="evidence" value="ECO:0007669"/>
    <property type="project" value="UniProtKB-SubCell"/>
</dbReference>
<feature type="region of interest" description="Disordered" evidence="2">
    <location>
        <begin position="107"/>
        <end position="150"/>
    </location>
</feature>
<dbReference type="InterPro" id="IPR007604">
    <property type="entry name" value="CP2"/>
</dbReference>
<reference evidence="4" key="1">
    <citation type="submission" date="2013-12" db="EMBL/GenBank/DDBJ databases">
        <authorList>
            <person name="Aslett M."/>
        </authorList>
    </citation>
    <scope>NUCLEOTIDE SEQUENCE [LARGE SCALE GENOMIC DNA]</scope>
    <source>
        <strain evidence="4">Lindley</strain>
    </source>
</reference>
<keyword evidence="4" id="KW-1185">Reference proteome</keyword>
<dbReference type="PANTHER" id="PTHR11037:SF20">
    <property type="entry name" value="PROTEIN GRAINYHEAD"/>
    <property type="match status" value="1"/>
</dbReference>
<comment type="subcellular location">
    <subcellularLocation>
        <location evidence="1">Nucleus</location>
    </subcellularLocation>
</comment>
<evidence type="ECO:0000256" key="1">
    <source>
        <dbReference type="PROSITE-ProRule" id="PRU01313"/>
    </source>
</evidence>
<feature type="domain" description="Grh/CP2 DB" evidence="3">
    <location>
        <begin position="157"/>
        <end position="212"/>
    </location>
</feature>
<reference evidence="4" key="2">
    <citation type="submission" date="2014-05" db="EMBL/GenBank/DDBJ databases">
        <title>The genome and life-stage specific transcriptomes of Globodera pallida elucidate key aspects of plant parasitism by a cyst nematode.</title>
        <authorList>
            <person name="Cotton J.A."/>
            <person name="Lilley C.J."/>
            <person name="Jones L.M."/>
            <person name="Kikuchi T."/>
            <person name="Reid A.J."/>
            <person name="Thorpe P."/>
            <person name="Tsai I.J."/>
            <person name="Beasley H."/>
            <person name="Blok V."/>
            <person name="Cock P.J.A."/>
            <person name="Van den Akker S.E."/>
            <person name="Holroyd N."/>
            <person name="Hunt M."/>
            <person name="Mantelin S."/>
            <person name="Naghra H."/>
            <person name="Pain A."/>
            <person name="Palomares-Rius J.E."/>
            <person name="Zarowiecki M."/>
            <person name="Berriman M."/>
            <person name="Jones J.T."/>
            <person name="Urwin P.E."/>
        </authorList>
    </citation>
    <scope>NUCLEOTIDE SEQUENCE [LARGE SCALE GENOMIC DNA]</scope>
    <source>
        <strain evidence="4">Lindley</strain>
    </source>
</reference>
<dbReference type="PROSITE" id="PS51968">
    <property type="entry name" value="GRH_CP2_DB"/>
    <property type="match status" value="1"/>
</dbReference>
<dbReference type="GO" id="GO:0001228">
    <property type="term" value="F:DNA-binding transcription activator activity, RNA polymerase II-specific"/>
    <property type="evidence" value="ECO:0007669"/>
    <property type="project" value="TreeGrafter"/>
</dbReference>
<evidence type="ECO:0000259" key="3">
    <source>
        <dbReference type="PROSITE" id="PS51968"/>
    </source>
</evidence>
<dbReference type="AlphaFoldDB" id="A0A183CRM5"/>